<dbReference type="InterPro" id="IPR014722">
    <property type="entry name" value="Rib_uL2_dom2"/>
</dbReference>
<dbReference type="CDD" id="cd06089">
    <property type="entry name" value="KOW_RPL26"/>
    <property type="match status" value="1"/>
</dbReference>
<keyword evidence="3 5" id="KW-0687">Ribonucleoprotein</keyword>
<dbReference type="Gene3D" id="2.30.30.30">
    <property type="match status" value="1"/>
</dbReference>
<comment type="function">
    <text evidence="5">One of the proteins that surrounds the polypeptide exit tunnel on the outside of the subunit.</text>
</comment>
<comment type="function">
    <text evidence="5">One of two assembly initiator proteins, it binds directly to the 5'-end of the 23S rRNA, where it nucleates assembly of the 50S subunit.</text>
</comment>
<dbReference type="GO" id="GO:1990904">
    <property type="term" value="C:ribonucleoprotein complex"/>
    <property type="evidence" value="ECO:0007669"/>
    <property type="project" value="UniProtKB-KW"/>
</dbReference>
<evidence type="ECO:0000256" key="7">
    <source>
        <dbReference type="SAM" id="MobiDB-lite"/>
    </source>
</evidence>
<keyword evidence="5" id="KW-0694">RNA-binding</keyword>
<evidence type="ECO:0000256" key="1">
    <source>
        <dbReference type="ARBA" id="ARBA00010618"/>
    </source>
</evidence>
<dbReference type="InterPro" id="IPR005825">
    <property type="entry name" value="Ribosomal_uL24_CS"/>
</dbReference>
<dbReference type="PROSITE" id="PS01108">
    <property type="entry name" value="RIBOSOMAL_L24"/>
    <property type="match status" value="1"/>
</dbReference>
<dbReference type="Proteomes" id="UP000193804">
    <property type="component" value="Unassembled WGS sequence"/>
</dbReference>
<proteinExistence type="inferred from homology"/>
<dbReference type="InterPro" id="IPR008991">
    <property type="entry name" value="Translation_prot_SH3-like_sf"/>
</dbReference>
<organism evidence="9 10">
    <name type="scientific">Marivirga sericea</name>
    <dbReference type="NCBI Taxonomy" id="1028"/>
    <lineage>
        <taxon>Bacteria</taxon>
        <taxon>Pseudomonadati</taxon>
        <taxon>Bacteroidota</taxon>
        <taxon>Cytophagia</taxon>
        <taxon>Cytophagales</taxon>
        <taxon>Marivirgaceae</taxon>
        <taxon>Marivirga</taxon>
    </lineage>
</organism>
<dbReference type="RefSeq" id="WP_085518300.1">
    <property type="nucleotide sequence ID" value="NZ_FXAW01000007.1"/>
</dbReference>
<name>A0A1X7KVL1_9BACT</name>
<evidence type="ECO:0000259" key="8">
    <source>
        <dbReference type="SMART" id="SM00739"/>
    </source>
</evidence>
<keyword evidence="2 5" id="KW-0689">Ribosomal protein</keyword>
<dbReference type="SUPFAM" id="SSF50104">
    <property type="entry name" value="Translation proteins SH3-like domain"/>
    <property type="match status" value="1"/>
</dbReference>
<dbReference type="SMART" id="SM00739">
    <property type="entry name" value="KOW"/>
    <property type="match status" value="1"/>
</dbReference>
<evidence type="ECO:0000256" key="4">
    <source>
        <dbReference type="ARBA" id="ARBA00035206"/>
    </source>
</evidence>
<reference evidence="10" key="1">
    <citation type="submission" date="2017-04" db="EMBL/GenBank/DDBJ databases">
        <authorList>
            <person name="Varghese N."/>
            <person name="Submissions S."/>
        </authorList>
    </citation>
    <scope>NUCLEOTIDE SEQUENCE [LARGE SCALE GENOMIC DNA]</scope>
    <source>
        <strain evidence="10">DSM 4125</strain>
    </source>
</reference>
<gene>
    <name evidence="5" type="primary">rplX</name>
    <name evidence="9" type="ORF">SAMN05661096_03153</name>
</gene>
<feature type="region of interest" description="Disordered" evidence="7">
    <location>
        <begin position="85"/>
        <end position="115"/>
    </location>
</feature>
<keyword evidence="5" id="KW-0699">rRNA-binding</keyword>
<dbReference type="GO" id="GO:0003735">
    <property type="term" value="F:structural constituent of ribosome"/>
    <property type="evidence" value="ECO:0007669"/>
    <property type="project" value="InterPro"/>
</dbReference>
<dbReference type="AlphaFoldDB" id="A0A1X7KVL1"/>
<dbReference type="InterPro" id="IPR041988">
    <property type="entry name" value="Ribosomal_uL24_KOW"/>
</dbReference>
<evidence type="ECO:0000313" key="9">
    <source>
        <dbReference type="EMBL" id="SMG45564.1"/>
    </source>
</evidence>
<dbReference type="HAMAP" id="MF_01326_B">
    <property type="entry name" value="Ribosomal_uL24_B"/>
    <property type="match status" value="1"/>
</dbReference>
<comment type="similarity">
    <text evidence="1 5 6">Belongs to the universal ribosomal protein uL24 family.</text>
</comment>
<protein>
    <recommendedName>
        <fullName evidence="4 5">Large ribosomal subunit protein uL24</fullName>
    </recommendedName>
</protein>
<sequence>MERRKNKQKKFHIRKGDTVMVIAGNAKGKSGKVLEMIGEKDRAIVEGANVVTKHNKPSANSPQGGIDKVEAPIHLSNLKLVDPATGEATRTGRKLDEKGKLQRYSKKTGEVINNG</sequence>
<dbReference type="PANTHER" id="PTHR12903">
    <property type="entry name" value="MITOCHONDRIAL RIBOSOMAL PROTEIN L24"/>
    <property type="match status" value="1"/>
</dbReference>
<evidence type="ECO:0000313" key="10">
    <source>
        <dbReference type="Proteomes" id="UP000193804"/>
    </source>
</evidence>
<dbReference type="EMBL" id="FXAW01000007">
    <property type="protein sequence ID" value="SMG45564.1"/>
    <property type="molecule type" value="Genomic_DNA"/>
</dbReference>
<dbReference type="InterPro" id="IPR003256">
    <property type="entry name" value="Ribosomal_uL24"/>
</dbReference>
<dbReference type="OrthoDB" id="9807419at2"/>
<evidence type="ECO:0000256" key="3">
    <source>
        <dbReference type="ARBA" id="ARBA00023274"/>
    </source>
</evidence>
<dbReference type="GO" id="GO:0005840">
    <property type="term" value="C:ribosome"/>
    <property type="evidence" value="ECO:0007669"/>
    <property type="project" value="UniProtKB-KW"/>
</dbReference>
<keyword evidence="10" id="KW-1185">Reference proteome</keyword>
<feature type="domain" description="KOW" evidence="8">
    <location>
        <begin position="12"/>
        <end position="39"/>
    </location>
</feature>
<dbReference type="InterPro" id="IPR057264">
    <property type="entry name" value="Ribosomal_uL24_C"/>
</dbReference>
<dbReference type="GO" id="GO:0006412">
    <property type="term" value="P:translation"/>
    <property type="evidence" value="ECO:0007669"/>
    <property type="project" value="UniProtKB-UniRule"/>
</dbReference>
<accession>A0A1X7KVL1</accession>
<dbReference type="GO" id="GO:0019843">
    <property type="term" value="F:rRNA binding"/>
    <property type="evidence" value="ECO:0007669"/>
    <property type="project" value="UniProtKB-UniRule"/>
</dbReference>
<dbReference type="Pfam" id="PF17136">
    <property type="entry name" value="ribosomal_L24"/>
    <property type="match status" value="1"/>
</dbReference>
<dbReference type="STRING" id="1028.SAMN05661096_03153"/>
<evidence type="ECO:0000256" key="5">
    <source>
        <dbReference type="HAMAP-Rule" id="MF_01326"/>
    </source>
</evidence>
<evidence type="ECO:0000256" key="6">
    <source>
        <dbReference type="RuleBase" id="RU003477"/>
    </source>
</evidence>
<dbReference type="InterPro" id="IPR005824">
    <property type="entry name" value="KOW"/>
</dbReference>
<dbReference type="Pfam" id="PF00467">
    <property type="entry name" value="KOW"/>
    <property type="match status" value="1"/>
</dbReference>
<comment type="subunit">
    <text evidence="5">Part of the 50S ribosomal subunit.</text>
</comment>
<dbReference type="NCBIfam" id="TIGR01079">
    <property type="entry name" value="rplX_bact"/>
    <property type="match status" value="1"/>
</dbReference>
<evidence type="ECO:0000256" key="2">
    <source>
        <dbReference type="ARBA" id="ARBA00022980"/>
    </source>
</evidence>